<dbReference type="eggNOG" id="COG0622">
    <property type="taxonomic scope" value="Bacteria"/>
</dbReference>
<dbReference type="InterPro" id="IPR053193">
    <property type="entry name" value="MetalloPDE_YfcE-like"/>
</dbReference>
<dbReference type="SUPFAM" id="SSF56300">
    <property type="entry name" value="Metallo-dependent phosphatases"/>
    <property type="match status" value="1"/>
</dbReference>
<comment type="cofactor">
    <cofactor evidence="2">
        <name>a divalent metal cation</name>
        <dbReference type="ChEBI" id="CHEBI:60240"/>
    </cofactor>
</comment>
<dbReference type="CDD" id="cd00841">
    <property type="entry name" value="MPP_YfcE"/>
    <property type="match status" value="1"/>
</dbReference>
<dbReference type="EMBL" id="CP002347">
    <property type="protein sequence ID" value="ADR18274.1"/>
    <property type="molecule type" value="Genomic_DNA"/>
</dbReference>
<dbReference type="InterPro" id="IPR041802">
    <property type="entry name" value="MPP_YfcE"/>
</dbReference>
<dbReference type="InterPro" id="IPR000979">
    <property type="entry name" value="Phosphodiesterase_MJ0936/Vps29"/>
</dbReference>
<evidence type="ECO:0000256" key="2">
    <source>
        <dbReference type="RuleBase" id="RU362039"/>
    </source>
</evidence>
<dbReference type="PANTHER" id="PTHR43165">
    <property type="entry name" value="METALLOPHOSPHOESTERASE"/>
    <property type="match status" value="1"/>
</dbReference>
<feature type="domain" description="Calcineurin-like phosphoesterase" evidence="3">
    <location>
        <begin position="1"/>
        <end position="150"/>
    </location>
</feature>
<dbReference type="HOGENOM" id="CLU_063749_4_0_0"/>
<keyword evidence="5" id="KW-1185">Reference proteome</keyword>
<name>E4TEE8_CALNY</name>
<dbReference type="InterPro" id="IPR024654">
    <property type="entry name" value="Calcineurin-like_PHP_lpxH"/>
</dbReference>
<dbReference type="KEGG" id="cni:Calni_0361"/>
<dbReference type="Pfam" id="PF12850">
    <property type="entry name" value="Metallophos_2"/>
    <property type="match status" value="1"/>
</dbReference>
<dbReference type="EC" id="3.1.4.-" evidence="2"/>
<dbReference type="NCBIfam" id="TIGR00040">
    <property type="entry name" value="yfcE"/>
    <property type="match status" value="1"/>
</dbReference>
<accession>E4TEE8</accession>
<dbReference type="PANTHER" id="PTHR43165:SF1">
    <property type="entry name" value="PHOSPHODIESTERASE MJ0936"/>
    <property type="match status" value="1"/>
</dbReference>
<gene>
    <name evidence="4" type="ordered locus">Calni_0361</name>
</gene>
<dbReference type="OrthoDB" id="9785951at2"/>
<proteinExistence type="inferred from homology"/>
<dbReference type="STRING" id="768670.Calni_0361"/>
<dbReference type="AlphaFoldDB" id="E4TEE8"/>
<evidence type="ECO:0000256" key="1">
    <source>
        <dbReference type="ARBA" id="ARBA00008950"/>
    </source>
</evidence>
<reference key="1">
    <citation type="submission" date="2010-11" db="EMBL/GenBank/DDBJ databases">
        <title>The complete genome of chromosome of Calditerrivibrio nitroreducens DSM 19672.</title>
        <authorList>
            <consortium name="US DOE Joint Genome Institute (JGI-PGF)"/>
            <person name="Lucas S."/>
            <person name="Copeland A."/>
            <person name="Lapidus A."/>
            <person name="Bruce D."/>
            <person name="Goodwin L."/>
            <person name="Pitluck S."/>
            <person name="Kyrpides N."/>
            <person name="Mavromatis K."/>
            <person name="Ivanova N."/>
            <person name="Mikhailova N."/>
            <person name="Zeytun A."/>
            <person name="Brettin T."/>
            <person name="Detter J.C."/>
            <person name="Tapia R."/>
            <person name="Han C."/>
            <person name="Land M."/>
            <person name="Hauser L."/>
            <person name="Markowitz V."/>
            <person name="Cheng J.-F."/>
            <person name="Hugenholtz P."/>
            <person name="Woyke T."/>
            <person name="Wu D."/>
            <person name="Spring S."/>
            <person name="Schroeder M."/>
            <person name="Brambilla E."/>
            <person name="Klenk H.-P."/>
            <person name="Eisen J.A."/>
        </authorList>
    </citation>
    <scope>NUCLEOTIDE SEQUENCE [LARGE SCALE GENOMIC DNA]</scope>
    <source>
        <strain>DSM 19672</strain>
    </source>
</reference>
<organism evidence="4 5">
    <name type="scientific">Calditerrivibrio nitroreducens (strain DSM 19672 / NBRC 101217 / Yu37-1)</name>
    <dbReference type="NCBI Taxonomy" id="768670"/>
    <lineage>
        <taxon>Bacteria</taxon>
        <taxon>Pseudomonadati</taxon>
        <taxon>Deferribacterota</taxon>
        <taxon>Deferribacteres</taxon>
        <taxon>Deferribacterales</taxon>
        <taxon>Calditerrivibrionaceae</taxon>
    </lineage>
</organism>
<dbReference type="GO" id="GO:0046872">
    <property type="term" value="F:metal ion binding"/>
    <property type="evidence" value="ECO:0007669"/>
    <property type="project" value="UniProtKB-KW"/>
</dbReference>
<evidence type="ECO:0000313" key="4">
    <source>
        <dbReference type="EMBL" id="ADR18274.1"/>
    </source>
</evidence>
<reference evidence="4 5" key="2">
    <citation type="journal article" date="2011" name="Stand. Genomic Sci.">
        <title>Complete genome sequence of Calditerrivibrio nitroreducens type strain (Yu37-1).</title>
        <authorList>
            <person name="Pitluck S."/>
            <person name="Sikorski J."/>
            <person name="Zeytun A."/>
            <person name="Lapidus A."/>
            <person name="Nolan M."/>
            <person name="Lucas S."/>
            <person name="Hammon N."/>
            <person name="Deshpande S."/>
            <person name="Cheng J.F."/>
            <person name="Tapia R."/>
            <person name="Han C."/>
            <person name="Goodwin L."/>
            <person name="Liolios K."/>
            <person name="Pagani I."/>
            <person name="Ivanova N."/>
            <person name="Mavromatis K."/>
            <person name="Pati A."/>
            <person name="Chen A."/>
            <person name="Palaniappan K."/>
            <person name="Hauser L."/>
            <person name="Chang Y.J."/>
            <person name="Jeffries C.D."/>
            <person name="Detter J.C."/>
            <person name="Brambilla E."/>
            <person name="Djao O.D."/>
            <person name="Rohde M."/>
            <person name="Spring S."/>
            <person name="Goker M."/>
            <person name="Woyke T."/>
            <person name="Bristow J."/>
            <person name="Eisen J.A."/>
            <person name="Markowitz V."/>
            <person name="Hugenholtz P."/>
            <person name="Kyrpides N.C."/>
            <person name="Klenk H.P."/>
            <person name="Land M."/>
        </authorList>
    </citation>
    <scope>NUCLEOTIDE SEQUENCE [LARGE SCALE GENOMIC DNA]</scope>
    <source>
        <strain evidence="5">DSM 19672 / NBRC 101217 / Yu37-1</strain>
    </source>
</reference>
<sequence>MLVAIISDTHDNLEKLTKAIDMINSQNVDYCFHLGDICSPFAAKLLNTLKMPYAGVFGNNDGEWIGIKRITNNRFFKPPHYMKVSEYSFVLLHEGDIAEYIDKSIDFVFFGHTHEPYVKTKDNQLIVNPGTLSGYVSGKATFALIDTETKQCKIVEI</sequence>
<comment type="similarity">
    <text evidence="1 2">Belongs to the metallophosphoesterase superfamily. YfcE family.</text>
</comment>
<protein>
    <recommendedName>
        <fullName evidence="2">Phosphoesterase</fullName>
        <ecNumber evidence="2">3.1.4.-</ecNumber>
    </recommendedName>
</protein>
<evidence type="ECO:0000313" key="5">
    <source>
        <dbReference type="Proteomes" id="UP000007039"/>
    </source>
</evidence>
<evidence type="ECO:0000259" key="3">
    <source>
        <dbReference type="Pfam" id="PF12850"/>
    </source>
</evidence>
<dbReference type="Proteomes" id="UP000007039">
    <property type="component" value="Chromosome"/>
</dbReference>
<dbReference type="InterPro" id="IPR029052">
    <property type="entry name" value="Metallo-depent_PP-like"/>
</dbReference>
<dbReference type="GO" id="GO:0016787">
    <property type="term" value="F:hydrolase activity"/>
    <property type="evidence" value="ECO:0007669"/>
    <property type="project" value="UniProtKB-UniRule"/>
</dbReference>
<keyword evidence="2" id="KW-0479">Metal-binding</keyword>
<dbReference type="Gene3D" id="3.60.21.10">
    <property type="match status" value="1"/>
</dbReference>